<name>A0A5J5CHA9_9PERO</name>
<protein>
    <submittedName>
        <fullName evidence="3">Uncharacterized protein</fullName>
    </submittedName>
</protein>
<dbReference type="EMBL" id="VOFY01000021">
    <property type="protein sequence ID" value="KAA8581157.1"/>
    <property type="molecule type" value="Genomic_DNA"/>
</dbReference>
<accession>A0A5J5CHA9</accession>
<feature type="region of interest" description="Disordered" evidence="1">
    <location>
        <begin position="193"/>
        <end position="219"/>
    </location>
</feature>
<evidence type="ECO:0000256" key="2">
    <source>
        <dbReference type="SAM" id="SignalP"/>
    </source>
</evidence>
<organism evidence="3 4">
    <name type="scientific">Etheostoma spectabile</name>
    <name type="common">orangethroat darter</name>
    <dbReference type="NCBI Taxonomy" id="54343"/>
    <lineage>
        <taxon>Eukaryota</taxon>
        <taxon>Metazoa</taxon>
        <taxon>Chordata</taxon>
        <taxon>Craniata</taxon>
        <taxon>Vertebrata</taxon>
        <taxon>Euteleostomi</taxon>
        <taxon>Actinopterygii</taxon>
        <taxon>Neopterygii</taxon>
        <taxon>Teleostei</taxon>
        <taxon>Neoteleostei</taxon>
        <taxon>Acanthomorphata</taxon>
        <taxon>Eupercaria</taxon>
        <taxon>Perciformes</taxon>
        <taxon>Percoidei</taxon>
        <taxon>Percidae</taxon>
        <taxon>Etheostomatinae</taxon>
        <taxon>Etheostoma</taxon>
    </lineage>
</organism>
<keyword evidence="2" id="KW-0732">Signal</keyword>
<comment type="caution">
    <text evidence="3">The sequence shown here is derived from an EMBL/GenBank/DDBJ whole genome shotgun (WGS) entry which is preliminary data.</text>
</comment>
<feature type="signal peptide" evidence="2">
    <location>
        <begin position="1"/>
        <end position="19"/>
    </location>
</feature>
<feature type="compositionally biased region" description="Basic and acidic residues" evidence="1">
    <location>
        <begin position="193"/>
        <end position="206"/>
    </location>
</feature>
<dbReference type="Proteomes" id="UP000327493">
    <property type="component" value="Chromosome 21"/>
</dbReference>
<proteinExistence type="predicted"/>
<keyword evidence="4" id="KW-1185">Reference proteome</keyword>
<evidence type="ECO:0000313" key="4">
    <source>
        <dbReference type="Proteomes" id="UP000327493"/>
    </source>
</evidence>
<gene>
    <name evidence="3" type="ORF">FQN60_002738</name>
</gene>
<sequence>MKLIISPSFILCIVLLCHLESLVRLPGAPQVIDCGLLFFQAGFVVLGGLRSSAWWRQRLAAASLPSLKLVEQEAWGTAGLELGCGLGLSREGRVAGGLHLAWSGLCCLTTSLSLPALLDQSLLFDVAVPLQLHGQTGLQTQSINTSHSTYKSSSSTDMSNGYKEKRDGLFILSSHQQTVCLPALLMGLKRGRHMEGKESDTGEKKKNGQGAQRLARSVEDEPKMYYVACPSKPLDNRDKANRAASR</sequence>
<reference evidence="3 4" key="1">
    <citation type="submission" date="2019-08" db="EMBL/GenBank/DDBJ databases">
        <title>A chromosome-level genome assembly, high-density linkage maps, and genome scans reveal the genomic architecture of hybrid incompatibilities underlying speciation via character displacement in darters (Percidae: Etheostominae).</title>
        <authorList>
            <person name="Moran R.L."/>
            <person name="Catchen J.M."/>
            <person name="Fuller R.C."/>
        </authorList>
    </citation>
    <scope>NUCLEOTIDE SEQUENCE [LARGE SCALE GENOMIC DNA]</scope>
    <source>
        <strain evidence="3">EspeVRDwgs_2016</strain>
        <tissue evidence="3">Muscle</tissue>
    </source>
</reference>
<dbReference type="AlphaFoldDB" id="A0A5J5CHA9"/>
<evidence type="ECO:0000313" key="3">
    <source>
        <dbReference type="EMBL" id="KAA8581157.1"/>
    </source>
</evidence>
<evidence type="ECO:0000256" key="1">
    <source>
        <dbReference type="SAM" id="MobiDB-lite"/>
    </source>
</evidence>
<feature type="chain" id="PRO_5023924722" evidence="2">
    <location>
        <begin position="20"/>
        <end position="246"/>
    </location>
</feature>